<feature type="compositionally biased region" description="Basic and acidic residues" evidence="2">
    <location>
        <begin position="246"/>
        <end position="281"/>
    </location>
</feature>
<dbReference type="AlphaFoldDB" id="A6KEP8"/>
<gene>
    <name evidence="5" type="primary">RGD1560796_predicted</name>
    <name evidence="5" type="ORF">rCG_56624</name>
</gene>
<dbReference type="InterPro" id="IPR059074">
    <property type="entry name" value="zf-C2H2_Z280C_D"/>
</dbReference>
<evidence type="ECO:0000256" key="2">
    <source>
        <dbReference type="SAM" id="MobiDB-lite"/>
    </source>
</evidence>
<feature type="domain" description="Z280C/D-like C2H2 zinc finger" evidence="3">
    <location>
        <begin position="181"/>
        <end position="219"/>
    </location>
</feature>
<keyword evidence="1" id="KW-0238">DNA-binding</keyword>
<feature type="compositionally biased region" description="Polar residues" evidence="2">
    <location>
        <begin position="37"/>
        <end position="70"/>
    </location>
</feature>
<reference evidence="5" key="2">
    <citation type="submission" date="2005-07" db="EMBL/GenBank/DDBJ databases">
        <authorList>
            <person name="Mural R.J."/>
            <person name="Li P.W."/>
            <person name="Adams M.D."/>
            <person name="Amanatides P.G."/>
            <person name="Baden-Tillson H."/>
            <person name="Barnstead M."/>
            <person name="Chin S.H."/>
            <person name="Dew I."/>
            <person name="Evans C.A."/>
            <person name="Ferriera S."/>
            <person name="Flanigan M."/>
            <person name="Fosler C."/>
            <person name="Glodek A."/>
            <person name="Gu Z."/>
            <person name="Holt R.A."/>
            <person name="Jennings D."/>
            <person name="Kraft C.L."/>
            <person name="Lu F."/>
            <person name="Nguyen T."/>
            <person name="Nusskern D.R."/>
            <person name="Pfannkoch C.M."/>
            <person name="Sitter C."/>
            <person name="Sutton G.G."/>
            <person name="Venter J.C."/>
            <person name="Wang Z."/>
            <person name="Woodage T."/>
            <person name="Zheng X.H."/>
            <person name="Zhong F."/>
        </authorList>
    </citation>
    <scope>NUCLEOTIDE SEQUENCE</scope>
    <source>
        <strain evidence="5">BN</strain>
    </source>
</reference>
<dbReference type="Proteomes" id="UP000234681">
    <property type="component" value="Chromosome 8"/>
</dbReference>
<accession>A6KEP8</accession>
<feature type="compositionally biased region" description="Low complexity" evidence="2">
    <location>
        <begin position="22"/>
        <end position="36"/>
    </location>
</feature>
<sequence>MLGLHMQNINVTIRASVAPLQSGSSVTPSISASTSTLQLSPPRTENVTAKNHVKLNTSTPNTTISDPSKTNEIKSNGSKSKNRSKVSNMQKKQSTLSNSNKKSKVNTALRNLRLRRGVHECIECSSEVKDFANHFPTYVHCSFCRYNTSCSKAYVNHMMSFHSNRPSKRYCIFKKHSENLRGISLVCLNCDFLTDVSGLDNMATHLSQHETHTCQVLVEKVSVCIPTSERLSELKTEAPTKGQESVSKETARHSTAEREPGASHSESKQDKAPPSEDDTGRDASVCEAAAAANRERNVTASDTEDVRTSNDVLSRGPEVGTDNMEKEEQAHHTCQEMELKRDQSSESTDDQSKEHSPTEAELSSEISQDLQLTPEGVGLGQCLRQGEEPESVNSDASEQDSVRLEPLTPSEVLEFEATEVCHSGEDPSASTSDAVSGGTGGSPGGSSPRRAESAADLAGGQEGS</sequence>
<evidence type="ECO:0000259" key="4">
    <source>
        <dbReference type="Pfam" id="PF25429"/>
    </source>
</evidence>
<reference evidence="5" key="1">
    <citation type="journal article" date="2005" name="Genome Res.">
        <title>Gene and alternative splicing annotation with AIR.</title>
        <authorList>
            <person name="Florea L."/>
            <person name="Di Francesco V."/>
            <person name="Miller J."/>
            <person name="Turner R."/>
            <person name="Yao A."/>
            <person name="Harris M."/>
            <person name="Walenz B."/>
            <person name="Mobarry C."/>
            <person name="Merkulov G.V."/>
            <person name="Charlab R."/>
            <person name="Dew I."/>
            <person name="Deng Z."/>
            <person name="Istrail S."/>
            <person name="Li P."/>
            <person name="Sutton G."/>
        </authorList>
    </citation>
    <scope>NUCLEOTIDE SEQUENCE</scope>
    <source>
        <strain evidence="5">BN</strain>
    </source>
</reference>
<dbReference type="GO" id="GO:0003677">
    <property type="term" value="F:DNA binding"/>
    <property type="evidence" value="ECO:0007669"/>
    <property type="project" value="UniProtKB-KW"/>
</dbReference>
<dbReference type="EMBL" id="CH474041">
    <property type="protein sequence ID" value="EDL84148.1"/>
    <property type="molecule type" value="Genomic_DNA"/>
</dbReference>
<evidence type="ECO:0000259" key="3">
    <source>
        <dbReference type="Pfam" id="PF25414"/>
    </source>
</evidence>
<evidence type="ECO:0000313" key="5">
    <source>
        <dbReference type="EMBL" id="EDL84148.1"/>
    </source>
</evidence>
<proteinExistence type="predicted"/>
<dbReference type="Pfam" id="PF25414">
    <property type="entry name" value="zf-C2H2_Z280C_D"/>
    <property type="match status" value="1"/>
</dbReference>
<evidence type="ECO:0000256" key="1">
    <source>
        <dbReference type="ARBA" id="ARBA00023125"/>
    </source>
</evidence>
<dbReference type="Pfam" id="PF25429">
    <property type="entry name" value="zf-POGZ"/>
    <property type="match status" value="1"/>
</dbReference>
<feature type="region of interest" description="Disordered" evidence="2">
    <location>
        <begin position="232"/>
        <end position="464"/>
    </location>
</feature>
<protein>
    <submittedName>
        <fullName evidence="5">Similar to suppressor of hairy wing homolog 4 isoform 1 (Predicted), isoform CRA_a</fullName>
    </submittedName>
</protein>
<dbReference type="InterPro" id="IPR057618">
    <property type="entry name" value="Znf_POGZ/Z280C-D-like"/>
</dbReference>
<feature type="region of interest" description="Disordered" evidence="2">
    <location>
        <begin position="19"/>
        <end position="107"/>
    </location>
</feature>
<feature type="compositionally biased region" description="Polar residues" evidence="2">
    <location>
        <begin position="89"/>
        <end position="107"/>
    </location>
</feature>
<feature type="compositionally biased region" description="Basic and acidic residues" evidence="2">
    <location>
        <begin position="323"/>
        <end position="358"/>
    </location>
</feature>
<organism evidence="5">
    <name type="scientific">Rattus norvegicus</name>
    <name type="common">Rat</name>
    <dbReference type="NCBI Taxonomy" id="10116"/>
    <lineage>
        <taxon>Eukaryota</taxon>
        <taxon>Metazoa</taxon>
        <taxon>Chordata</taxon>
        <taxon>Craniata</taxon>
        <taxon>Vertebrata</taxon>
        <taxon>Euteleostomi</taxon>
        <taxon>Mammalia</taxon>
        <taxon>Eutheria</taxon>
        <taxon>Euarchontoglires</taxon>
        <taxon>Glires</taxon>
        <taxon>Rodentia</taxon>
        <taxon>Myomorpha</taxon>
        <taxon>Muroidea</taxon>
        <taxon>Muridae</taxon>
        <taxon>Murinae</taxon>
        <taxon>Rattus</taxon>
    </lineage>
</organism>
<feature type="domain" description="POGZ/Z280C-D-like double Zinc finger" evidence="4">
    <location>
        <begin position="118"/>
        <end position="159"/>
    </location>
</feature>
<name>A6KEP8_RAT</name>